<evidence type="ECO:0000259" key="8">
    <source>
        <dbReference type="Pfam" id="PF00924"/>
    </source>
</evidence>
<sequence>MDKKLIIDIVLWLIALPGGWLLGKILKAAVFPSLHKFARRTNNSIDDALITAVEKVIVPLFWVVGVWVAYHYSDLFPEYKPDIKKGIITFSIACVTWALGFLINELAKMYLFSIGKALPETSIFTVIIKIGVYILGLLFIMHYLNIPIAPALTALGVGGLAVALALQDTLSNLFSGLQMLAAKKLKPGDYVQLDTGDEGFVEDISWRNTTIRALGNHIIIVPNSTMAGSIVKNFILPDSQNSVLVPVGVAYDSDLKKVEKVAIEVGKHIQQTIEGAVVDHEPFIRYNEFADSSINFNIILRAGDFVSQYLMKHEFIKALHERFDQEGIEIPFPIRTVHLKSGNLNIEQKTLNSGLDQPS</sequence>
<dbReference type="Pfam" id="PF21082">
    <property type="entry name" value="MS_channel_3rd"/>
    <property type="match status" value="1"/>
</dbReference>
<dbReference type="STRING" id="1605367.AFM12_13750"/>
<feature type="domain" description="Mechanosensitive ion channel MscS" evidence="8">
    <location>
        <begin position="168"/>
        <end position="234"/>
    </location>
</feature>
<accession>A0A0P7C5U6</accession>
<feature type="domain" description="Mechanosensitive ion channel transmembrane helices 2/3" evidence="10">
    <location>
        <begin position="127"/>
        <end position="167"/>
    </location>
</feature>
<feature type="transmembrane region" description="Helical" evidence="7">
    <location>
        <begin position="148"/>
        <end position="166"/>
    </location>
</feature>
<comment type="subcellular location">
    <subcellularLocation>
        <location evidence="1">Cell membrane</location>
        <topology evidence="1">Multi-pass membrane protein</topology>
    </subcellularLocation>
</comment>
<evidence type="ECO:0000256" key="3">
    <source>
        <dbReference type="ARBA" id="ARBA00022475"/>
    </source>
</evidence>
<dbReference type="InterPro" id="IPR011014">
    <property type="entry name" value="MscS_channel_TM-2"/>
</dbReference>
<gene>
    <name evidence="11" type="ORF">AFM12_13750</name>
</gene>
<proteinExistence type="inferred from homology"/>
<dbReference type="SUPFAM" id="SSF82689">
    <property type="entry name" value="Mechanosensitive channel protein MscS (YggB), C-terminal domain"/>
    <property type="match status" value="1"/>
</dbReference>
<dbReference type="Gene3D" id="2.30.30.60">
    <property type="match status" value="1"/>
</dbReference>
<protein>
    <recommendedName>
        <fullName evidence="13">Mechanosensitive ion channel protein MscS</fullName>
    </recommendedName>
</protein>
<name>A0A0P7C5U6_9BACT</name>
<evidence type="ECO:0000313" key="11">
    <source>
        <dbReference type="EMBL" id="KPM47562.1"/>
    </source>
</evidence>
<feature type="transmembrane region" description="Helical" evidence="7">
    <location>
        <begin position="123"/>
        <end position="142"/>
    </location>
</feature>
<dbReference type="SUPFAM" id="SSF50182">
    <property type="entry name" value="Sm-like ribonucleoproteins"/>
    <property type="match status" value="1"/>
</dbReference>
<keyword evidence="4 7" id="KW-0812">Transmembrane</keyword>
<evidence type="ECO:0000256" key="2">
    <source>
        <dbReference type="ARBA" id="ARBA00008017"/>
    </source>
</evidence>
<dbReference type="RefSeq" id="WP_055149207.1">
    <property type="nucleotide sequence ID" value="NZ_JXSZ01000010.1"/>
</dbReference>
<dbReference type="InterPro" id="IPR045275">
    <property type="entry name" value="MscS_archaea/bacteria_type"/>
</dbReference>
<dbReference type="SUPFAM" id="SSF82861">
    <property type="entry name" value="Mechanosensitive channel protein MscS (YggB), transmembrane region"/>
    <property type="match status" value="1"/>
</dbReference>
<evidence type="ECO:0000256" key="4">
    <source>
        <dbReference type="ARBA" id="ARBA00022692"/>
    </source>
</evidence>
<dbReference type="InterPro" id="IPR006685">
    <property type="entry name" value="MscS_channel_2nd"/>
</dbReference>
<organism evidence="11 12">
    <name type="scientific">Jiulongibacter sediminis</name>
    <dbReference type="NCBI Taxonomy" id="1605367"/>
    <lineage>
        <taxon>Bacteria</taxon>
        <taxon>Pseudomonadati</taxon>
        <taxon>Bacteroidota</taxon>
        <taxon>Cytophagia</taxon>
        <taxon>Cytophagales</taxon>
        <taxon>Leadbetterellaceae</taxon>
        <taxon>Jiulongibacter</taxon>
    </lineage>
</organism>
<feature type="transmembrane region" description="Helical" evidence="7">
    <location>
        <begin position="6"/>
        <end position="26"/>
    </location>
</feature>
<dbReference type="Pfam" id="PF21088">
    <property type="entry name" value="MS_channel_1st"/>
    <property type="match status" value="1"/>
</dbReference>
<feature type="transmembrane region" description="Helical" evidence="7">
    <location>
        <begin position="90"/>
        <end position="111"/>
    </location>
</feature>
<evidence type="ECO:0000256" key="7">
    <source>
        <dbReference type="SAM" id="Phobius"/>
    </source>
</evidence>
<dbReference type="InterPro" id="IPR049142">
    <property type="entry name" value="MS_channel_1st"/>
</dbReference>
<dbReference type="AlphaFoldDB" id="A0A0P7C5U6"/>
<reference evidence="11 12" key="1">
    <citation type="submission" date="2015-07" db="EMBL/GenBank/DDBJ databases">
        <title>The draft genome sequence of Leadbetterella sp. JN14-9.</title>
        <authorList>
            <person name="Liu Y."/>
            <person name="Du J."/>
            <person name="Shao Z."/>
        </authorList>
    </citation>
    <scope>NUCLEOTIDE SEQUENCE [LARGE SCALE GENOMIC DNA]</scope>
    <source>
        <strain evidence="11 12">JN14-9</strain>
    </source>
</reference>
<keyword evidence="3" id="KW-1003">Cell membrane</keyword>
<comment type="caution">
    <text evidence="11">The sequence shown here is derived from an EMBL/GenBank/DDBJ whole genome shotgun (WGS) entry which is preliminary data.</text>
</comment>
<dbReference type="InterPro" id="IPR011066">
    <property type="entry name" value="MscS_channel_C_sf"/>
</dbReference>
<dbReference type="Gene3D" id="1.10.287.1260">
    <property type="match status" value="1"/>
</dbReference>
<feature type="domain" description="Mechanosensitive ion channel MscS C-terminal" evidence="9">
    <location>
        <begin position="244"/>
        <end position="330"/>
    </location>
</feature>
<evidence type="ECO:0000256" key="5">
    <source>
        <dbReference type="ARBA" id="ARBA00022989"/>
    </source>
</evidence>
<dbReference type="GO" id="GO:0005886">
    <property type="term" value="C:plasma membrane"/>
    <property type="evidence" value="ECO:0007669"/>
    <property type="project" value="UniProtKB-SubCell"/>
</dbReference>
<feature type="transmembrane region" description="Helical" evidence="7">
    <location>
        <begin position="47"/>
        <end position="70"/>
    </location>
</feature>
<dbReference type="GO" id="GO:0008381">
    <property type="term" value="F:mechanosensitive monoatomic ion channel activity"/>
    <property type="evidence" value="ECO:0007669"/>
    <property type="project" value="InterPro"/>
</dbReference>
<evidence type="ECO:0000256" key="6">
    <source>
        <dbReference type="ARBA" id="ARBA00023136"/>
    </source>
</evidence>
<keyword evidence="6 7" id="KW-0472">Membrane</keyword>
<evidence type="ECO:0000259" key="9">
    <source>
        <dbReference type="Pfam" id="PF21082"/>
    </source>
</evidence>
<dbReference type="InterPro" id="IPR049278">
    <property type="entry name" value="MS_channel_C"/>
</dbReference>
<dbReference type="InterPro" id="IPR023408">
    <property type="entry name" value="MscS_beta-dom_sf"/>
</dbReference>
<dbReference type="Gene3D" id="3.30.70.100">
    <property type="match status" value="1"/>
</dbReference>
<keyword evidence="5 7" id="KW-1133">Transmembrane helix</keyword>
<evidence type="ECO:0000259" key="10">
    <source>
        <dbReference type="Pfam" id="PF21088"/>
    </source>
</evidence>
<comment type="similarity">
    <text evidence="2">Belongs to the MscS (TC 1.A.23) family.</text>
</comment>
<evidence type="ECO:0000256" key="1">
    <source>
        <dbReference type="ARBA" id="ARBA00004651"/>
    </source>
</evidence>
<keyword evidence="12" id="KW-1185">Reference proteome</keyword>
<dbReference type="PATRIC" id="fig|1605367.3.peg.147"/>
<dbReference type="Proteomes" id="UP000050454">
    <property type="component" value="Unassembled WGS sequence"/>
</dbReference>
<dbReference type="Pfam" id="PF00924">
    <property type="entry name" value="MS_channel_2nd"/>
    <property type="match status" value="1"/>
</dbReference>
<dbReference type="PANTHER" id="PTHR30221">
    <property type="entry name" value="SMALL-CONDUCTANCE MECHANOSENSITIVE CHANNEL"/>
    <property type="match status" value="1"/>
</dbReference>
<evidence type="ECO:0000313" key="12">
    <source>
        <dbReference type="Proteomes" id="UP000050454"/>
    </source>
</evidence>
<dbReference type="InterPro" id="IPR010920">
    <property type="entry name" value="LSM_dom_sf"/>
</dbReference>
<dbReference type="PANTHER" id="PTHR30221:SF1">
    <property type="entry name" value="SMALL-CONDUCTANCE MECHANOSENSITIVE CHANNEL"/>
    <property type="match status" value="1"/>
</dbReference>
<dbReference type="OrthoDB" id="9809206at2"/>
<dbReference type="EMBL" id="LGTQ01000010">
    <property type="protein sequence ID" value="KPM47562.1"/>
    <property type="molecule type" value="Genomic_DNA"/>
</dbReference>
<evidence type="ECO:0008006" key="13">
    <source>
        <dbReference type="Google" id="ProtNLM"/>
    </source>
</evidence>